<keyword evidence="1" id="KW-0597">Phosphoprotein</keyword>
<dbReference type="SUPFAM" id="SSF52172">
    <property type="entry name" value="CheY-like"/>
    <property type="match status" value="1"/>
</dbReference>
<dbReference type="PANTHER" id="PTHR37299:SF1">
    <property type="entry name" value="STAGE 0 SPORULATION PROTEIN A HOMOLOG"/>
    <property type="match status" value="1"/>
</dbReference>
<dbReference type="SMART" id="SM00448">
    <property type="entry name" value="REC"/>
    <property type="match status" value="1"/>
</dbReference>
<dbReference type="PANTHER" id="PTHR37299">
    <property type="entry name" value="TRANSCRIPTIONAL REGULATOR-RELATED"/>
    <property type="match status" value="1"/>
</dbReference>
<dbReference type="GO" id="GO:0000156">
    <property type="term" value="F:phosphorelay response regulator activity"/>
    <property type="evidence" value="ECO:0007669"/>
    <property type="project" value="InterPro"/>
</dbReference>
<gene>
    <name evidence="4" type="ORF">BC781_102814</name>
</gene>
<dbReference type="InterPro" id="IPR001789">
    <property type="entry name" value="Sig_transdc_resp-reg_receiver"/>
</dbReference>
<evidence type="ECO:0000313" key="5">
    <source>
        <dbReference type="Proteomes" id="UP000245535"/>
    </source>
</evidence>
<feature type="domain" description="HTH LytTR-type" evidence="3">
    <location>
        <begin position="140"/>
        <end position="239"/>
    </location>
</feature>
<dbReference type="OrthoDB" id="1646880at2"/>
<dbReference type="PROSITE" id="PS50930">
    <property type="entry name" value="HTH_LYTTR"/>
    <property type="match status" value="1"/>
</dbReference>
<dbReference type="InterPro" id="IPR011006">
    <property type="entry name" value="CheY-like_superfamily"/>
</dbReference>
<dbReference type="PROSITE" id="PS50110">
    <property type="entry name" value="RESPONSE_REGULATORY"/>
    <property type="match status" value="1"/>
</dbReference>
<evidence type="ECO:0000256" key="1">
    <source>
        <dbReference type="PROSITE-ProRule" id="PRU00169"/>
    </source>
</evidence>
<name>A0A315ZCF7_SEDFL</name>
<comment type="caution">
    <text evidence="4">The sequence shown here is derived from an EMBL/GenBank/DDBJ whole genome shotgun (WGS) entry which is preliminary data.</text>
</comment>
<dbReference type="InterPro" id="IPR007492">
    <property type="entry name" value="LytTR_DNA-bd_dom"/>
</dbReference>
<organism evidence="4 5">
    <name type="scientific">Sediminitomix flava</name>
    <dbReference type="NCBI Taxonomy" id="379075"/>
    <lineage>
        <taxon>Bacteria</taxon>
        <taxon>Pseudomonadati</taxon>
        <taxon>Bacteroidota</taxon>
        <taxon>Cytophagia</taxon>
        <taxon>Cytophagales</taxon>
        <taxon>Flammeovirgaceae</taxon>
        <taxon>Sediminitomix</taxon>
    </lineage>
</organism>
<evidence type="ECO:0000313" key="4">
    <source>
        <dbReference type="EMBL" id="PWJ43265.1"/>
    </source>
</evidence>
<evidence type="ECO:0000259" key="2">
    <source>
        <dbReference type="PROSITE" id="PS50110"/>
    </source>
</evidence>
<keyword evidence="5" id="KW-1185">Reference proteome</keyword>
<dbReference type="InterPro" id="IPR046947">
    <property type="entry name" value="LytR-like"/>
</dbReference>
<feature type="modified residue" description="4-aspartylphosphate" evidence="1">
    <location>
        <position position="55"/>
    </location>
</feature>
<dbReference type="GO" id="GO:0003677">
    <property type="term" value="F:DNA binding"/>
    <property type="evidence" value="ECO:0007669"/>
    <property type="project" value="InterPro"/>
</dbReference>
<dbReference type="Gene3D" id="2.40.50.1020">
    <property type="entry name" value="LytTr DNA-binding domain"/>
    <property type="match status" value="1"/>
</dbReference>
<dbReference type="SMART" id="SM00850">
    <property type="entry name" value="LytTR"/>
    <property type="match status" value="1"/>
</dbReference>
<sequence>MKLRAIIVDDEPLAIDVLKAFTEQIDTLDIKGEFTNPMEAMSYLQNNKVDLIFLDINMPVLNGLDFVKAQEQPPLVIFTTAHREYALEGFELDVCDYLLKPISFHRFLKAVNKAISRKSPAQASSASVSSNSSKNEDEYIFMKVDKKMVKVYFNDILYIESLKDYIKVCTKGGEKLIVHQTLTSITEQLPSADFMRVHRSYTVSFKHIESIEGNFCEIEEKEIPISRLYQTEFRQRVNKKILSN</sequence>
<evidence type="ECO:0000259" key="3">
    <source>
        <dbReference type="PROSITE" id="PS50930"/>
    </source>
</evidence>
<accession>A0A315ZCF7</accession>
<dbReference type="Pfam" id="PF04397">
    <property type="entry name" value="LytTR"/>
    <property type="match status" value="1"/>
</dbReference>
<dbReference type="Gene3D" id="3.40.50.2300">
    <property type="match status" value="1"/>
</dbReference>
<feature type="domain" description="Response regulatory" evidence="2">
    <location>
        <begin position="4"/>
        <end position="115"/>
    </location>
</feature>
<protein>
    <submittedName>
        <fullName evidence="4">LytTR family two component transcriptional regulator</fullName>
    </submittedName>
</protein>
<proteinExistence type="predicted"/>
<dbReference type="EMBL" id="QGDO01000002">
    <property type="protein sequence ID" value="PWJ43265.1"/>
    <property type="molecule type" value="Genomic_DNA"/>
</dbReference>
<dbReference type="Pfam" id="PF00072">
    <property type="entry name" value="Response_reg"/>
    <property type="match status" value="1"/>
</dbReference>
<dbReference type="AlphaFoldDB" id="A0A315ZCF7"/>
<reference evidence="4 5" key="1">
    <citation type="submission" date="2018-03" db="EMBL/GenBank/DDBJ databases">
        <title>Genomic Encyclopedia of Archaeal and Bacterial Type Strains, Phase II (KMG-II): from individual species to whole genera.</title>
        <authorList>
            <person name="Goeker M."/>
        </authorList>
    </citation>
    <scope>NUCLEOTIDE SEQUENCE [LARGE SCALE GENOMIC DNA]</scope>
    <source>
        <strain evidence="4 5">DSM 28229</strain>
    </source>
</reference>
<dbReference type="RefSeq" id="WP_109617664.1">
    <property type="nucleotide sequence ID" value="NZ_QGDO01000002.1"/>
</dbReference>
<dbReference type="Proteomes" id="UP000245535">
    <property type="component" value="Unassembled WGS sequence"/>
</dbReference>